<feature type="compositionally biased region" description="Polar residues" evidence="1">
    <location>
        <begin position="408"/>
        <end position="417"/>
    </location>
</feature>
<proteinExistence type="predicted"/>
<dbReference type="OrthoDB" id="3262173at2759"/>
<reference evidence="2" key="1">
    <citation type="submission" date="2020-11" db="EMBL/GenBank/DDBJ databases">
        <authorList>
            <consortium name="DOE Joint Genome Institute"/>
            <person name="Ahrendt S."/>
            <person name="Riley R."/>
            <person name="Andreopoulos W."/>
            <person name="Labutti K."/>
            <person name="Pangilinan J."/>
            <person name="Ruiz-Duenas F.J."/>
            <person name="Barrasa J.M."/>
            <person name="Sanchez-Garcia M."/>
            <person name="Camarero S."/>
            <person name="Miyauchi S."/>
            <person name="Serrano A."/>
            <person name="Linde D."/>
            <person name="Babiker R."/>
            <person name="Drula E."/>
            <person name="Ayuso-Fernandez I."/>
            <person name="Pacheco R."/>
            <person name="Padilla G."/>
            <person name="Ferreira P."/>
            <person name="Barriuso J."/>
            <person name="Kellner H."/>
            <person name="Castanera R."/>
            <person name="Alfaro M."/>
            <person name="Ramirez L."/>
            <person name="Pisabarro A.G."/>
            <person name="Kuo A."/>
            <person name="Tritt A."/>
            <person name="Lipzen A."/>
            <person name="He G."/>
            <person name="Yan M."/>
            <person name="Ng V."/>
            <person name="Cullen D."/>
            <person name="Martin F."/>
            <person name="Rosso M.-N."/>
            <person name="Henrissat B."/>
            <person name="Hibbett D."/>
            <person name="Martinez A.T."/>
            <person name="Grigoriev I.V."/>
        </authorList>
    </citation>
    <scope>NUCLEOTIDE SEQUENCE</scope>
    <source>
        <strain evidence="2">CBS 247.69</strain>
    </source>
</reference>
<feature type="region of interest" description="Disordered" evidence="1">
    <location>
        <begin position="375"/>
        <end position="460"/>
    </location>
</feature>
<organism evidence="2 3">
    <name type="scientific">Collybia nuda</name>
    <dbReference type="NCBI Taxonomy" id="64659"/>
    <lineage>
        <taxon>Eukaryota</taxon>
        <taxon>Fungi</taxon>
        <taxon>Dikarya</taxon>
        <taxon>Basidiomycota</taxon>
        <taxon>Agaricomycotina</taxon>
        <taxon>Agaricomycetes</taxon>
        <taxon>Agaricomycetidae</taxon>
        <taxon>Agaricales</taxon>
        <taxon>Tricholomatineae</taxon>
        <taxon>Clitocybaceae</taxon>
        <taxon>Collybia</taxon>
    </lineage>
</organism>
<sequence length="481" mass="52821">MTDIPSSPERPSVKITYLERQKRKRPIADCADDPSDSESNNSEIKASIPVSNSKHPSATMITSLNKAPESKGPKKIEFNLPGPAPKRPRKISEEGGAAPSPSTKPLKSLHARASSSSLARVAKQVEAAASSPTSSKKPPSVASIRSAKRPLSRRGETPDSEADEGASVTASVADSTISVTTIRRTEDERLAYFKNQPDLGELEDHRAQCTRCGKFVALGKKQKYTVRPWENHRKRCDALVVDSPSGNAETPSKEETNGGKVRLKTAAQRKEILEADAFILAVQPHDVQCRKCEKWIRLSNTQEYANNNWNIHRKSCCEATPSNRVATATRKLQIVNDPLAKSFGPSHVDCALCDKKIELSGEGTYNLTDWEAHKETCPSKPIQPKQNSRASKEPIPFPSRPPPSSASTEGTLISADSNILVGMKRLRDDPEPADDSDTRPSNRPRDEKYEPPQKEAPSAMGWFMLPLKAFVRGFRESLKTS</sequence>
<dbReference type="AlphaFoldDB" id="A0A9P5YCF0"/>
<feature type="compositionally biased region" description="Basic and acidic residues" evidence="1">
    <location>
        <begin position="68"/>
        <end position="77"/>
    </location>
</feature>
<keyword evidence="3" id="KW-1185">Reference proteome</keyword>
<evidence type="ECO:0000256" key="1">
    <source>
        <dbReference type="SAM" id="MobiDB-lite"/>
    </source>
</evidence>
<feature type="compositionally biased region" description="Low complexity" evidence="1">
    <location>
        <begin position="111"/>
        <end position="143"/>
    </location>
</feature>
<dbReference type="EMBL" id="MU150243">
    <property type="protein sequence ID" value="KAF9466125.1"/>
    <property type="molecule type" value="Genomic_DNA"/>
</dbReference>
<name>A0A9P5YCF0_9AGAR</name>
<feature type="compositionally biased region" description="Basic and acidic residues" evidence="1">
    <location>
        <begin position="425"/>
        <end position="453"/>
    </location>
</feature>
<feature type="region of interest" description="Disordered" evidence="1">
    <location>
        <begin position="1"/>
        <end position="172"/>
    </location>
</feature>
<accession>A0A9P5YCF0</accession>
<feature type="compositionally biased region" description="Polar residues" evidence="1">
    <location>
        <begin position="49"/>
        <end position="65"/>
    </location>
</feature>
<gene>
    <name evidence="2" type="ORF">BDZ94DRAFT_1252170</name>
</gene>
<comment type="caution">
    <text evidence="2">The sequence shown here is derived from an EMBL/GenBank/DDBJ whole genome shotgun (WGS) entry which is preliminary data.</text>
</comment>
<protein>
    <submittedName>
        <fullName evidence="2">Uncharacterized protein</fullName>
    </submittedName>
</protein>
<evidence type="ECO:0000313" key="3">
    <source>
        <dbReference type="Proteomes" id="UP000807353"/>
    </source>
</evidence>
<dbReference type="Proteomes" id="UP000807353">
    <property type="component" value="Unassembled WGS sequence"/>
</dbReference>
<evidence type="ECO:0000313" key="2">
    <source>
        <dbReference type="EMBL" id="KAF9466125.1"/>
    </source>
</evidence>
<feature type="compositionally biased region" description="Pro residues" evidence="1">
    <location>
        <begin position="395"/>
        <end position="404"/>
    </location>
</feature>